<dbReference type="Proteomes" id="UP000076154">
    <property type="component" value="Unassembled WGS sequence"/>
</dbReference>
<protein>
    <submittedName>
        <fullName evidence="1">Uncharacterized protein</fullName>
    </submittedName>
</protein>
<comment type="caution">
    <text evidence="1">The sequence shown here is derived from an EMBL/GenBank/DDBJ whole genome shotgun (WGS) entry which is preliminary data.</text>
</comment>
<sequence>MDENDDEWGGKNAEEEDVLIWNTTAPPAFSTVFPHFTDPSHLDAPYGSSLGRWLTRTWSQYTDYALF</sequence>
<accession>A0A369JJ23</accession>
<keyword evidence="2" id="KW-1185">Reference proteome</keyword>
<evidence type="ECO:0000313" key="2">
    <source>
        <dbReference type="Proteomes" id="UP000076154"/>
    </source>
</evidence>
<organism evidence="1 2">
    <name type="scientific">Hypsizygus marmoreus</name>
    <name type="common">White beech mushroom</name>
    <name type="synonym">Agaricus marmoreus</name>
    <dbReference type="NCBI Taxonomy" id="39966"/>
    <lineage>
        <taxon>Eukaryota</taxon>
        <taxon>Fungi</taxon>
        <taxon>Dikarya</taxon>
        <taxon>Basidiomycota</taxon>
        <taxon>Agaricomycotina</taxon>
        <taxon>Agaricomycetes</taxon>
        <taxon>Agaricomycetidae</taxon>
        <taxon>Agaricales</taxon>
        <taxon>Tricholomatineae</taxon>
        <taxon>Lyophyllaceae</taxon>
        <taxon>Hypsizygus</taxon>
    </lineage>
</organism>
<name>A0A369JJ23_HYPMA</name>
<gene>
    <name evidence="1" type="ORF">Hypma_012546</name>
</gene>
<dbReference type="InParanoid" id="A0A369JJ23"/>
<proteinExistence type="predicted"/>
<reference evidence="1" key="1">
    <citation type="submission" date="2018-04" db="EMBL/GenBank/DDBJ databases">
        <title>Whole genome sequencing of Hypsizygus marmoreus.</title>
        <authorList>
            <person name="Choi I.-G."/>
            <person name="Min B."/>
            <person name="Kim J.-G."/>
            <person name="Kim S."/>
            <person name="Oh Y.-L."/>
            <person name="Kong W.-S."/>
            <person name="Park H."/>
            <person name="Jeong J."/>
            <person name="Song E.-S."/>
        </authorList>
    </citation>
    <scope>NUCLEOTIDE SEQUENCE [LARGE SCALE GENOMIC DNA]</scope>
    <source>
        <strain evidence="1">51987-8</strain>
    </source>
</reference>
<evidence type="ECO:0000313" key="1">
    <source>
        <dbReference type="EMBL" id="RDB20405.1"/>
    </source>
</evidence>
<dbReference type="AlphaFoldDB" id="A0A369JJ23"/>
<dbReference type="EMBL" id="LUEZ02000068">
    <property type="protein sequence ID" value="RDB20405.1"/>
    <property type="molecule type" value="Genomic_DNA"/>
</dbReference>